<gene>
    <name evidence="1" type="ORF">S01H1_55592</name>
</gene>
<protein>
    <submittedName>
        <fullName evidence="1">Uncharacterized protein</fullName>
    </submittedName>
</protein>
<dbReference type="Gene3D" id="2.60.120.200">
    <property type="match status" value="1"/>
</dbReference>
<feature type="non-terminal residue" evidence="1">
    <location>
        <position position="1"/>
    </location>
</feature>
<organism evidence="1">
    <name type="scientific">marine sediment metagenome</name>
    <dbReference type="NCBI Taxonomy" id="412755"/>
    <lineage>
        <taxon>unclassified sequences</taxon>
        <taxon>metagenomes</taxon>
        <taxon>ecological metagenomes</taxon>
    </lineage>
</organism>
<dbReference type="EMBL" id="BARS01036146">
    <property type="protein sequence ID" value="GAG26323.1"/>
    <property type="molecule type" value="Genomic_DNA"/>
</dbReference>
<dbReference type="AlphaFoldDB" id="X0WP69"/>
<feature type="non-terminal residue" evidence="1">
    <location>
        <position position="257"/>
    </location>
</feature>
<comment type="caution">
    <text evidence="1">The sequence shown here is derived from an EMBL/GenBank/DDBJ whole genome shotgun (WGS) entry which is preliminary data.</text>
</comment>
<sequence>RVVSIENTHYWAKAGLMIRETLEPNSKHAFMALTPSGGTTFLHRQFTGRSTNSSSTRPGKITLPYWIRIVRQGSTFTGYYSADGINWVAQPNDEFVYPDPQGRNPAIIDMPKTVYIGLAVTSRSDGVQCRVVFDNLTVIDSSQYVQPDLQIRTDDELLYAGDDVYNDLPLQTKSQTVGKGMVAIYDIKLENERFASDRFIITCSGRNENWNVSYFDTLSQADITDALTGAGWSSPVLPSGGYLELMLEVTPESDIPD</sequence>
<evidence type="ECO:0000313" key="1">
    <source>
        <dbReference type="EMBL" id="GAG26323.1"/>
    </source>
</evidence>
<name>X0WP69_9ZZZZ</name>
<proteinExistence type="predicted"/>
<accession>X0WP69</accession>
<reference evidence="1" key="1">
    <citation type="journal article" date="2014" name="Front. Microbiol.">
        <title>High frequency of phylogenetically diverse reductive dehalogenase-homologous genes in deep subseafloor sedimentary metagenomes.</title>
        <authorList>
            <person name="Kawai M."/>
            <person name="Futagami T."/>
            <person name="Toyoda A."/>
            <person name="Takaki Y."/>
            <person name="Nishi S."/>
            <person name="Hori S."/>
            <person name="Arai W."/>
            <person name="Tsubouchi T."/>
            <person name="Morono Y."/>
            <person name="Uchiyama I."/>
            <person name="Ito T."/>
            <person name="Fujiyama A."/>
            <person name="Inagaki F."/>
            <person name="Takami H."/>
        </authorList>
    </citation>
    <scope>NUCLEOTIDE SEQUENCE</scope>
    <source>
        <strain evidence="1">Expedition CK06-06</strain>
    </source>
</reference>